<proteinExistence type="predicted"/>
<sequence length="190" mass="21957">MSDLNYPYPLPYFTAEKASRERLKLFIHSHPSELNLLTFRPKTETRNTLEQSFRFLMTSTTDYFKKLIPCADPEVFQLRVEKLAWSLMCKKQSLKTKAAVNICREPETDFPGIKPYTIHPTASQSVEDTKHWANISDYDCAKWKVMGAKSGNLARFSGSQKIRVPWSRFLNFNIHGSKIEDVFLCHSSAE</sequence>
<gene>
    <name evidence="1" type="ORF">BPAE_0049g00390</name>
</gene>
<dbReference type="Proteomes" id="UP000297910">
    <property type="component" value="Unassembled WGS sequence"/>
</dbReference>
<protein>
    <submittedName>
        <fullName evidence="1">Uncharacterized protein</fullName>
    </submittedName>
</protein>
<evidence type="ECO:0000313" key="2">
    <source>
        <dbReference type="Proteomes" id="UP000297910"/>
    </source>
</evidence>
<accession>A0A4Z1FVI8</accession>
<comment type="caution">
    <text evidence="1">The sequence shown here is derived from an EMBL/GenBank/DDBJ whole genome shotgun (WGS) entry which is preliminary data.</text>
</comment>
<dbReference type="AlphaFoldDB" id="A0A4Z1FVI8"/>
<organism evidence="1 2">
    <name type="scientific">Botrytis paeoniae</name>
    <dbReference type="NCBI Taxonomy" id="278948"/>
    <lineage>
        <taxon>Eukaryota</taxon>
        <taxon>Fungi</taxon>
        <taxon>Dikarya</taxon>
        <taxon>Ascomycota</taxon>
        <taxon>Pezizomycotina</taxon>
        <taxon>Leotiomycetes</taxon>
        <taxon>Helotiales</taxon>
        <taxon>Sclerotiniaceae</taxon>
        <taxon>Botrytis</taxon>
    </lineage>
</organism>
<name>A0A4Z1FVI8_9HELO</name>
<dbReference type="EMBL" id="PQXI01000049">
    <property type="protein sequence ID" value="TGO27012.1"/>
    <property type="molecule type" value="Genomic_DNA"/>
</dbReference>
<keyword evidence="2" id="KW-1185">Reference proteome</keyword>
<evidence type="ECO:0000313" key="1">
    <source>
        <dbReference type="EMBL" id="TGO27012.1"/>
    </source>
</evidence>
<reference evidence="1 2" key="1">
    <citation type="submission" date="2017-12" db="EMBL/GenBank/DDBJ databases">
        <title>Comparative genomics of Botrytis spp.</title>
        <authorList>
            <person name="Valero-Jimenez C.A."/>
            <person name="Tapia P."/>
            <person name="Veloso J."/>
            <person name="Silva-Moreno E."/>
            <person name="Staats M."/>
            <person name="Valdes J.H."/>
            <person name="Van Kan J.A.L."/>
        </authorList>
    </citation>
    <scope>NUCLEOTIDE SEQUENCE [LARGE SCALE GENOMIC DNA]</scope>
    <source>
        <strain evidence="1 2">Bp0003</strain>
    </source>
</reference>